<dbReference type="EMBL" id="BNAJ01000012">
    <property type="protein sequence ID" value="GHF58808.1"/>
    <property type="molecule type" value="Genomic_DNA"/>
</dbReference>
<feature type="region of interest" description="Disordered" evidence="1">
    <location>
        <begin position="1"/>
        <end position="41"/>
    </location>
</feature>
<evidence type="ECO:0000313" key="4">
    <source>
        <dbReference type="Proteomes" id="UP000539473"/>
    </source>
</evidence>
<reference evidence="2" key="1">
    <citation type="journal article" date="2014" name="Int. J. Syst. Evol. Microbiol.">
        <title>Complete genome of a new Firmicutes species belonging to the dominant human colonic microbiota ('Ruminococcus bicirculans') reveals two chromosomes and a selective capacity to utilize plant glucans.</title>
        <authorList>
            <consortium name="NISC Comparative Sequencing Program"/>
            <person name="Wegmann U."/>
            <person name="Louis P."/>
            <person name="Goesmann A."/>
            <person name="Henrissat B."/>
            <person name="Duncan S.H."/>
            <person name="Flint H.J."/>
        </authorList>
    </citation>
    <scope>NUCLEOTIDE SEQUENCE</scope>
    <source>
        <strain evidence="2">CGMCC 1.18437</strain>
    </source>
</reference>
<dbReference type="SUPFAM" id="SSF47598">
    <property type="entry name" value="Ribbon-helix-helix"/>
    <property type="match status" value="1"/>
</dbReference>
<dbReference type="Proteomes" id="UP000619376">
    <property type="component" value="Unassembled WGS sequence"/>
</dbReference>
<evidence type="ECO:0000256" key="1">
    <source>
        <dbReference type="SAM" id="MobiDB-lite"/>
    </source>
</evidence>
<dbReference type="EMBL" id="JACHFK010000013">
    <property type="protein sequence ID" value="MBB5378585.1"/>
    <property type="molecule type" value="Genomic_DNA"/>
</dbReference>
<evidence type="ECO:0000313" key="2">
    <source>
        <dbReference type="EMBL" id="GHF58808.1"/>
    </source>
</evidence>
<feature type="compositionally biased region" description="Basic and acidic residues" evidence="1">
    <location>
        <begin position="19"/>
        <end position="30"/>
    </location>
</feature>
<evidence type="ECO:0000313" key="5">
    <source>
        <dbReference type="Proteomes" id="UP000619376"/>
    </source>
</evidence>
<protein>
    <submittedName>
        <fullName evidence="3">Uncharacterized protein</fullName>
    </submittedName>
</protein>
<evidence type="ECO:0000313" key="3">
    <source>
        <dbReference type="EMBL" id="MBB5378585.1"/>
    </source>
</evidence>
<reference evidence="3 4" key="3">
    <citation type="submission" date="2020-08" db="EMBL/GenBank/DDBJ databases">
        <title>Genomic Encyclopedia of Type Strains, Phase IV (KMG-IV): sequencing the most valuable type-strain genomes for metagenomic binning, comparative biology and taxonomic classification.</title>
        <authorList>
            <person name="Goeker M."/>
        </authorList>
    </citation>
    <scope>NUCLEOTIDE SEQUENCE [LARGE SCALE GENOMIC DNA]</scope>
    <source>
        <strain evidence="3 4">DSM 27521</strain>
    </source>
</reference>
<reference evidence="2" key="4">
    <citation type="submission" date="2024-05" db="EMBL/GenBank/DDBJ databases">
        <authorList>
            <person name="Sun Q."/>
            <person name="Zhou Y."/>
        </authorList>
    </citation>
    <scope>NUCLEOTIDE SEQUENCE</scope>
    <source>
        <strain evidence="2">CGMCC 1.18437</strain>
    </source>
</reference>
<dbReference type="AlphaFoldDB" id="A0A7W8KIM5"/>
<gene>
    <name evidence="2" type="ORF">GCM10017781_38890</name>
    <name evidence="3" type="ORF">HNQ07_004092</name>
</gene>
<sequence length="89" mass="10092">MPKPNPKTDLSGLLGAATRAKDIERPRIEDETPVPQNTATPEFQERRVNVAVRESVHKPLRLYSVKSGRQVRDLVEEAVERYLKDVGEL</sequence>
<dbReference type="GO" id="GO:0006355">
    <property type="term" value="P:regulation of DNA-templated transcription"/>
    <property type="evidence" value="ECO:0007669"/>
    <property type="project" value="InterPro"/>
</dbReference>
<reference evidence="5" key="2">
    <citation type="journal article" date="2019" name="Int. J. Syst. Evol. Microbiol.">
        <title>The Global Catalogue of Microorganisms (GCM) 10K type strain sequencing project: providing services to taxonomists for standard genome sequencing and annotation.</title>
        <authorList>
            <consortium name="The Broad Institute Genomics Platform"/>
            <consortium name="The Broad Institute Genome Sequencing Center for Infectious Disease"/>
            <person name="Wu L."/>
            <person name="Ma J."/>
        </authorList>
    </citation>
    <scope>NUCLEOTIDE SEQUENCE [LARGE SCALE GENOMIC DNA]</scope>
    <source>
        <strain evidence="5">CGMCC 1.18437</strain>
    </source>
</reference>
<comment type="caution">
    <text evidence="3">The sequence shown here is derived from an EMBL/GenBank/DDBJ whole genome shotgun (WGS) entry which is preliminary data.</text>
</comment>
<dbReference type="Gene3D" id="1.10.1220.10">
    <property type="entry name" value="Met repressor-like"/>
    <property type="match status" value="1"/>
</dbReference>
<organism evidence="3 4">
    <name type="scientific">Deinococcus metalli</name>
    <dbReference type="NCBI Taxonomy" id="1141878"/>
    <lineage>
        <taxon>Bacteria</taxon>
        <taxon>Thermotogati</taxon>
        <taxon>Deinococcota</taxon>
        <taxon>Deinococci</taxon>
        <taxon>Deinococcales</taxon>
        <taxon>Deinococcaceae</taxon>
        <taxon>Deinococcus</taxon>
    </lineage>
</organism>
<dbReference type="RefSeq" id="WP_184115172.1">
    <property type="nucleotide sequence ID" value="NZ_BNAJ01000012.1"/>
</dbReference>
<dbReference type="InterPro" id="IPR013321">
    <property type="entry name" value="Arc_rbn_hlx_hlx"/>
</dbReference>
<name>A0A7W8KIM5_9DEIO</name>
<dbReference type="Proteomes" id="UP000539473">
    <property type="component" value="Unassembled WGS sequence"/>
</dbReference>
<dbReference type="InterPro" id="IPR010985">
    <property type="entry name" value="Ribbon_hlx_hlx"/>
</dbReference>
<keyword evidence="5" id="KW-1185">Reference proteome</keyword>
<accession>A0A7W8KIM5</accession>
<proteinExistence type="predicted"/>